<evidence type="ECO:0000256" key="6">
    <source>
        <dbReference type="ARBA" id="ARBA00023014"/>
    </source>
</evidence>
<comment type="caution">
    <text evidence="9">The sequence shown here is derived from an EMBL/GenBank/DDBJ whole genome shotgun (WGS) entry which is preliminary data.</text>
</comment>
<dbReference type="PROSITE" id="PS51379">
    <property type="entry name" value="4FE4S_FER_2"/>
    <property type="match status" value="1"/>
</dbReference>
<evidence type="ECO:0000259" key="8">
    <source>
        <dbReference type="PROSITE" id="PS51379"/>
    </source>
</evidence>
<dbReference type="InterPro" id="IPR014116">
    <property type="entry name" value="Cyt_c_oxidase_cbb3_FixG"/>
</dbReference>
<keyword evidence="7" id="KW-0472">Membrane</keyword>
<dbReference type="PANTHER" id="PTHR30176:SF3">
    <property type="entry name" value="FERREDOXIN-TYPE PROTEIN NAPH"/>
    <property type="match status" value="1"/>
</dbReference>
<keyword evidence="5" id="KW-0408">Iron</keyword>
<dbReference type="Gene3D" id="2.60.40.10">
    <property type="entry name" value="Immunoglobulins"/>
    <property type="match status" value="1"/>
</dbReference>
<dbReference type="InterPro" id="IPR017896">
    <property type="entry name" value="4Fe4S_Fe-S-bd"/>
</dbReference>
<keyword evidence="6" id="KW-0411">Iron-sulfur</keyword>
<feature type="transmembrane region" description="Helical" evidence="7">
    <location>
        <begin position="194"/>
        <end position="215"/>
    </location>
</feature>
<dbReference type="InterPro" id="IPR051684">
    <property type="entry name" value="Electron_Trans/Redox"/>
</dbReference>
<feature type="transmembrane region" description="Helical" evidence="7">
    <location>
        <begin position="340"/>
        <end position="359"/>
    </location>
</feature>
<name>A0A1E3GR62_9GAMM</name>
<evidence type="ECO:0000256" key="2">
    <source>
        <dbReference type="ARBA" id="ARBA00022485"/>
    </source>
</evidence>
<evidence type="ECO:0000313" key="10">
    <source>
        <dbReference type="Proteomes" id="UP000094379"/>
    </source>
</evidence>
<keyword evidence="4" id="KW-0249">Electron transport</keyword>
<dbReference type="PATRIC" id="fig|291169.3.peg.1813"/>
<dbReference type="GO" id="GO:0005886">
    <property type="term" value="C:plasma membrane"/>
    <property type="evidence" value="ECO:0007669"/>
    <property type="project" value="TreeGrafter"/>
</dbReference>
<evidence type="ECO:0000256" key="3">
    <source>
        <dbReference type="ARBA" id="ARBA00022723"/>
    </source>
</evidence>
<dbReference type="RefSeq" id="WP_069296239.1">
    <property type="nucleotide sequence ID" value="NZ_MCRI01000018.1"/>
</dbReference>
<reference evidence="9 10" key="1">
    <citation type="submission" date="2016-07" db="EMBL/GenBank/DDBJ databases">
        <title>Draft Genome Sequence of Methylophaga muralis Bur 1.</title>
        <authorList>
            <person name="Vasilenko O.V."/>
            <person name="Doronina N.V."/>
            <person name="Shmareva M.N."/>
            <person name="Tarlachkov S.V."/>
            <person name="Mustakhimov I."/>
            <person name="Trotsenko Y.A."/>
        </authorList>
    </citation>
    <scope>NUCLEOTIDE SEQUENCE [LARGE SCALE GENOMIC DNA]</scope>
    <source>
        <strain evidence="9 10">Bur 1</strain>
    </source>
</reference>
<dbReference type="InterPro" id="IPR017900">
    <property type="entry name" value="4Fe4S_Fe_S_CS"/>
</dbReference>
<keyword evidence="10" id="KW-1185">Reference proteome</keyword>
<feature type="transmembrane region" description="Helical" evidence="7">
    <location>
        <begin position="43"/>
        <end position="60"/>
    </location>
</feature>
<evidence type="ECO:0000256" key="4">
    <source>
        <dbReference type="ARBA" id="ARBA00022982"/>
    </source>
</evidence>
<dbReference type="InterPro" id="IPR013783">
    <property type="entry name" value="Ig-like_fold"/>
</dbReference>
<organism evidence="9 10">
    <name type="scientific">Methylophaga muralis</name>
    <dbReference type="NCBI Taxonomy" id="291169"/>
    <lineage>
        <taxon>Bacteria</taxon>
        <taxon>Pseudomonadati</taxon>
        <taxon>Pseudomonadota</taxon>
        <taxon>Gammaproteobacteria</taxon>
        <taxon>Thiotrichales</taxon>
        <taxon>Piscirickettsiaceae</taxon>
        <taxon>Methylophaga</taxon>
    </lineage>
</organism>
<keyword evidence="3" id="KW-0479">Metal-binding</keyword>
<proteinExistence type="predicted"/>
<dbReference type="Pfam" id="PF13746">
    <property type="entry name" value="Fer4_18"/>
    <property type="match status" value="1"/>
</dbReference>
<dbReference type="Proteomes" id="UP000094379">
    <property type="component" value="Unassembled WGS sequence"/>
</dbReference>
<keyword evidence="2" id="KW-0004">4Fe-4S</keyword>
<dbReference type="PANTHER" id="PTHR30176">
    <property type="entry name" value="FERREDOXIN-TYPE PROTEIN NAPH"/>
    <property type="match status" value="1"/>
</dbReference>
<dbReference type="InterPro" id="IPR032879">
    <property type="entry name" value="FixG_C"/>
</dbReference>
<feature type="domain" description="4Fe-4S ferredoxin-type" evidence="8">
    <location>
        <begin position="258"/>
        <end position="288"/>
    </location>
</feature>
<dbReference type="NCBIfam" id="TIGR02745">
    <property type="entry name" value="ccoG_rdxA_fixG"/>
    <property type="match status" value="1"/>
</dbReference>
<feature type="transmembrane region" description="Helical" evidence="7">
    <location>
        <begin position="164"/>
        <end position="182"/>
    </location>
</feature>
<accession>A0A1E3GR62</accession>
<evidence type="ECO:0000256" key="1">
    <source>
        <dbReference type="ARBA" id="ARBA00022448"/>
    </source>
</evidence>
<keyword evidence="7" id="KW-1133">Transmembrane helix</keyword>
<evidence type="ECO:0000313" key="9">
    <source>
        <dbReference type="EMBL" id="ODN66533.1"/>
    </source>
</evidence>
<keyword evidence="7" id="KW-0812">Transmembrane</keyword>
<dbReference type="GO" id="GO:0046872">
    <property type="term" value="F:metal ion binding"/>
    <property type="evidence" value="ECO:0007669"/>
    <property type="project" value="UniProtKB-KW"/>
</dbReference>
<dbReference type="STRING" id="291169.A9E74_01803"/>
<sequence>MSENLKSAELNINDIYDEVSDWHVNAGGTKVVAKRMSGRFRRLKWFGMSVWLIFFIGPYLRWNGKQAVLFDIPNRQFHFFDITIFPQDIWMLSLTLLFFAILLAAVTSIAGRVFCGYFCFQTVWTDVFTFIETRIEGDTPQKAMKFKSAPASFSKISRITLKHSLWLAIALLTGLTFAAWFTDVFQLWHDFFTLQASLVAWIVLGMFTVGTYVFAGFMREQVCFWLCPYARLQGVMYDQDTVLPAYDAERGEPRGKLKKGAVDSTKGSCIDCKVCVAVCPTGIDIRKGQQEGCITCGMCIDACDSIMDKTNQPRGLIRYASYKDLHHNAPPAALYKRPRVLIYSFILMVAFSGVGYGFATLSTTEFQVIHNRQPVFVQLSDGSIQNRYTLKMLNKTNENIEVSYTISGLDGATLHGIDESVIIEPGKVSPLQALVRIPDGKLQTELEHLTFTANVISNPDISVQYESIFMGPK</sequence>
<keyword evidence="1" id="KW-0813">Transport</keyword>
<dbReference type="PROSITE" id="PS00198">
    <property type="entry name" value="4FE4S_FER_1"/>
    <property type="match status" value="1"/>
</dbReference>
<protein>
    <submittedName>
        <fullName evidence="9">Ubp3 associated protein Bre5</fullName>
    </submittedName>
</protein>
<gene>
    <name evidence="9" type="ORF">A9E74_01803</name>
</gene>
<dbReference type="GO" id="GO:0051539">
    <property type="term" value="F:4 iron, 4 sulfur cluster binding"/>
    <property type="evidence" value="ECO:0007669"/>
    <property type="project" value="UniProtKB-KW"/>
</dbReference>
<dbReference type="AlphaFoldDB" id="A0A1E3GR62"/>
<evidence type="ECO:0000256" key="7">
    <source>
        <dbReference type="SAM" id="Phobius"/>
    </source>
</evidence>
<dbReference type="Pfam" id="PF11614">
    <property type="entry name" value="FixG_C"/>
    <property type="match status" value="1"/>
</dbReference>
<feature type="transmembrane region" description="Helical" evidence="7">
    <location>
        <begin position="89"/>
        <end position="110"/>
    </location>
</feature>
<evidence type="ECO:0000256" key="5">
    <source>
        <dbReference type="ARBA" id="ARBA00023004"/>
    </source>
</evidence>
<dbReference type="EMBL" id="MCRI01000018">
    <property type="protein sequence ID" value="ODN66533.1"/>
    <property type="molecule type" value="Genomic_DNA"/>
</dbReference>
<dbReference type="Pfam" id="PF12801">
    <property type="entry name" value="Fer4_5"/>
    <property type="match status" value="1"/>
</dbReference>
<dbReference type="SUPFAM" id="SSF54862">
    <property type="entry name" value="4Fe-4S ferredoxins"/>
    <property type="match status" value="1"/>
</dbReference>